<keyword evidence="1" id="KW-1133">Transmembrane helix</keyword>
<dbReference type="HOGENOM" id="CLU_1501904_0_0_14"/>
<dbReference type="RefSeq" id="WP_014849889.1">
    <property type="nucleotide sequence ID" value="NC_018149.1"/>
</dbReference>
<dbReference type="OrthoDB" id="9916624at2"/>
<dbReference type="PATRIC" id="fig|1197325.3.peg.417"/>
<name>I6YLK0_MYCWM</name>
<evidence type="ECO:0000256" key="1">
    <source>
        <dbReference type="SAM" id="Phobius"/>
    </source>
</evidence>
<keyword evidence="1" id="KW-0472">Membrane</keyword>
<feature type="transmembrane region" description="Helical" evidence="1">
    <location>
        <begin position="6"/>
        <end position="28"/>
    </location>
</feature>
<proteinExistence type="predicted"/>
<reference evidence="2 3" key="1">
    <citation type="journal article" date="2012" name="J. Bacteriol.">
        <title>Complete genome sequence of Mycoplasma wenyonii strain Massachusetts.</title>
        <authorList>
            <person name="Dos Santos A.P."/>
            <person name="Guimaraes A.M."/>
            <person name="do Nascimento N.C."/>
            <person name="Sanmiguel P.J."/>
            <person name="Messick J.B."/>
        </authorList>
    </citation>
    <scope>NUCLEOTIDE SEQUENCE [LARGE SCALE GENOMIC DNA]</scope>
    <source>
        <strain evidence="2 3">Massachusetts</strain>
    </source>
</reference>
<dbReference type="EMBL" id="CP003703">
    <property type="protein sequence ID" value="AFN65179.1"/>
    <property type="molecule type" value="Genomic_DNA"/>
</dbReference>
<dbReference type="AlphaFoldDB" id="I6YLK0"/>
<evidence type="ECO:0000313" key="3">
    <source>
        <dbReference type="Proteomes" id="UP000009005"/>
    </source>
</evidence>
<dbReference type="KEGG" id="mwe:WEN_01930"/>
<keyword evidence="1" id="KW-0812">Transmembrane</keyword>
<sequence>MTATLIAKIAIGGVAGATAITPAVFYIAPPWSIELTKEKFEEFKKSYGFDSCQTFLSNDDKKHLLFLCLKKEGEQQTNNKIHYYFYNGGSWEKALSLEKDPNNRSVGFFLVKTETWWGYGRRKINNVGDVQPNKLTEHDKRGMICNFGSSIETKGNNRENKKFVCLKNTGHELTWKLQNTQESKLFEE</sequence>
<dbReference type="Proteomes" id="UP000009005">
    <property type="component" value="Chromosome"/>
</dbReference>
<gene>
    <name evidence="2" type="ordered locus">WEN_01930</name>
</gene>
<accession>I6YLK0</accession>
<keyword evidence="3" id="KW-1185">Reference proteome</keyword>
<dbReference type="STRING" id="1197325.WEN_01930"/>
<organism evidence="2 3">
    <name type="scientific">Mycoplasma wenyonii (strain Massachusetts)</name>
    <name type="common">Eperythrozoon wenyonii</name>
    <dbReference type="NCBI Taxonomy" id="1197325"/>
    <lineage>
        <taxon>Bacteria</taxon>
        <taxon>Bacillati</taxon>
        <taxon>Mycoplasmatota</taxon>
        <taxon>Mollicutes</taxon>
        <taxon>Mycoplasmataceae</taxon>
        <taxon>Mycoplasma</taxon>
    </lineage>
</organism>
<protein>
    <submittedName>
        <fullName evidence="2">Uncharacterized protein</fullName>
    </submittedName>
</protein>
<evidence type="ECO:0000313" key="2">
    <source>
        <dbReference type="EMBL" id="AFN65179.1"/>
    </source>
</evidence>